<dbReference type="NCBIfam" id="TIGR00254">
    <property type="entry name" value="GGDEF"/>
    <property type="match status" value="1"/>
</dbReference>
<dbReference type="Proteomes" id="UP000219285">
    <property type="component" value="Chromosome"/>
</dbReference>
<organism evidence="4 5">
    <name type="scientific">Alteromonas pelagimontana</name>
    <dbReference type="NCBI Taxonomy" id="1858656"/>
    <lineage>
        <taxon>Bacteria</taxon>
        <taxon>Pseudomonadati</taxon>
        <taxon>Pseudomonadota</taxon>
        <taxon>Gammaproteobacteria</taxon>
        <taxon>Alteromonadales</taxon>
        <taxon>Alteromonadaceae</taxon>
        <taxon>Alteromonas/Salinimonas group</taxon>
        <taxon>Alteromonas</taxon>
    </lineage>
</organism>
<evidence type="ECO:0000259" key="2">
    <source>
        <dbReference type="PROSITE" id="PS50883"/>
    </source>
</evidence>
<feature type="transmembrane region" description="Helical" evidence="1">
    <location>
        <begin position="47"/>
        <end position="64"/>
    </location>
</feature>
<reference evidence="5" key="1">
    <citation type="submission" date="2014-12" db="EMBL/GenBank/DDBJ databases">
        <title>Complete genome sequence of a multi-drug resistant Klebsiella pneumoniae.</title>
        <authorList>
            <person name="Hua X."/>
            <person name="Chen Q."/>
            <person name="Li X."/>
            <person name="Feng Y."/>
            <person name="Ruan Z."/>
            <person name="Yu Y."/>
        </authorList>
    </citation>
    <scope>NUCLEOTIDE SEQUENCE [LARGE SCALE GENOMIC DNA]</scope>
    <source>
        <strain evidence="5">5.12</strain>
    </source>
</reference>
<proteinExistence type="predicted"/>
<dbReference type="Pfam" id="PF00563">
    <property type="entry name" value="EAL"/>
    <property type="match status" value="1"/>
</dbReference>
<evidence type="ECO:0000259" key="3">
    <source>
        <dbReference type="PROSITE" id="PS50887"/>
    </source>
</evidence>
<dbReference type="InterPro" id="IPR000160">
    <property type="entry name" value="GGDEF_dom"/>
</dbReference>
<dbReference type="Gene3D" id="3.20.20.450">
    <property type="entry name" value="EAL domain"/>
    <property type="match status" value="1"/>
</dbReference>
<feature type="transmembrane region" description="Helical" evidence="1">
    <location>
        <begin position="12"/>
        <end position="35"/>
    </location>
</feature>
<gene>
    <name evidence="4" type="ORF">CA267_013245</name>
</gene>
<dbReference type="OrthoDB" id="9804951at2"/>
<keyword evidence="1" id="KW-1133">Transmembrane helix</keyword>
<keyword evidence="5" id="KW-1185">Reference proteome</keyword>
<dbReference type="InterPro" id="IPR043128">
    <property type="entry name" value="Rev_trsase/Diguanyl_cyclase"/>
</dbReference>
<dbReference type="InterPro" id="IPR029787">
    <property type="entry name" value="Nucleotide_cyclase"/>
</dbReference>
<dbReference type="AlphaFoldDB" id="A0A6M4MF08"/>
<sequence>MGKSFSSEIYRLIGWYLLFAFLWILLSDHVASLFFTNINALTEAQTIKGGCFILATTLFLFLLLKRMVRNIEKVALVDTLTLLPNRIAFKREIDARCREAQRNKKQFYVLSVDLEKFSDFNNEHGHEKGDLLLLNLAAGLQREISARYYIARISADEFGIIGALTERGDSSYLHDAALIAKQAEDICTAISPRPIKAHIALATYPENAKDCKGIIRCLDIALNYAKSHPHTAFTEYQESYRVNLFDRLTMVEELIRAIDKKEFSVVYQPQWDFSTNHWHGAEVLVRWYHPTLGVISPIQFIEIAEEEGLIGQITEIVFAKAFAELKKFEIFRTHLSTISFNFSYAIIGNRSCVAVLEKKIEEAMIPQTPEIVIELTETAMVQNVAATKALLERWKTLGVKFSIDDFGTGYTSLSQLQQLPIDEIKIDRSFIAGIPIQPTSNEITKAILAMSQKLEKTVIAEGVETSEQSEFLQANGCQVVQGYLYSKPLDIRQLKAALENPPNLA</sequence>
<feature type="domain" description="GGDEF" evidence="3">
    <location>
        <begin position="105"/>
        <end position="238"/>
    </location>
</feature>
<evidence type="ECO:0000256" key="1">
    <source>
        <dbReference type="SAM" id="Phobius"/>
    </source>
</evidence>
<dbReference type="EMBL" id="CP052766">
    <property type="protein sequence ID" value="QJR81663.1"/>
    <property type="molecule type" value="Genomic_DNA"/>
</dbReference>
<dbReference type="RefSeq" id="WP_075610772.1">
    <property type="nucleotide sequence ID" value="NZ_CP052766.1"/>
</dbReference>
<dbReference type="PANTHER" id="PTHR33121">
    <property type="entry name" value="CYCLIC DI-GMP PHOSPHODIESTERASE PDEF"/>
    <property type="match status" value="1"/>
</dbReference>
<dbReference type="PANTHER" id="PTHR33121:SF79">
    <property type="entry name" value="CYCLIC DI-GMP PHOSPHODIESTERASE PDED-RELATED"/>
    <property type="match status" value="1"/>
</dbReference>
<dbReference type="PROSITE" id="PS50887">
    <property type="entry name" value="GGDEF"/>
    <property type="match status" value="1"/>
</dbReference>
<dbReference type="Gene3D" id="3.30.70.270">
    <property type="match status" value="1"/>
</dbReference>
<dbReference type="CDD" id="cd01948">
    <property type="entry name" value="EAL"/>
    <property type="match status" value="1"/>
</dbReference>
<dbReference type="SMART" id="SM00267">
    <property type="entry name" value="GGDEF"/>
    <property type="match status" value="1"/>
</dbReference>
<dbReference type="GO" id="GO:0071111">
    <property type="term" value="F:cyclic-guanylate-specific phosphodiesterase activity"/>
    <property type="evidence" value="ECO:0007669"/>
    <property type="project" value="InterPro"/>
</dbReference>
<dbReference type="Pfam" id="PF00990">
    <property type="entry name" value="GGDEF"/>
    <property type="match status" value="1"/>
</dbReference>
<dbReference type="InterPro" id="IPR050706">
    <property type="entry name" value="Cyclic-di-GMP_PDE-like"/>
</dbReference>
<evidence type="ECO:0000313" key="5">
    <source>
        <dbReference type="Proteomes" id="UP000219285"/>
    </source>
</evidence>
<dbReference type="PROSITE" id="PS50883">
    <property type="entry name" value="EAL"/>
    <property type="match status" value="1"/>
</dbReference>
<keyword evidence="1" id="KW-0812">Transmembrane</keyword>
<reference evidence="4 5" key="2">
    <citation type="submission" date="2020-04" db="EMBL/GenBank/DDBJ databases">
        <title>Complete genome sequence of Alteromonas pelagimontana 5.12T.</title>
        <authorList>
            <person name="Sinha R.K."/>
            <person name="Krishnan K.P."/>
            <person name="Kurian J.P."/>
        </authorList>
    </citation>
    <scope>NUCLEOTIDE SEQUENCE [LARGE SCALE GENOMIC DNA]</scope>
    <source>
        <strain evidence="4 5">5.12</strain>
    </source>
</reference>
<feature type="domain" description="EAL" evidence="2">
    <location>
        <begin position="247"/>
        <end position="502"/>
    </location>
</feature>
<accession>A0A6M4MF08</accession>
<dbReference type="SUPFAM" id="SSF141868">
    <property type="entry name" value="EAL domain-like"/>
    <property type="match status" value="1"/>
</dbReference>
<dbReference type="InterPro" id="IPR035919">
    <property type="entry name" value="EAL_sf"/>
</dbReference>
<dbReference type="SUPFAM" id="SSF55073">
    <property type="entry name" value="Nucleotide cyclase"/>
    <property type="match status" value="1"/>
</dbReference>
<dbReference type="KEGG" id="apel:CA267_013245"/>
<protein>
    <submittedName>
        <fullName evidence="4">Bifunctional diguanylate cyclase/phosphodiesterase</fullName>
    </submittedName>
</protein>
<dbReference type="CDD" id="cd01949">
    <property type="entry name" value="GGDEF"/>
    <property type="match status" value="1"/>
</dbReference>
<dbReference type="InterPro" id="IPR001633">
    <property type="entry name" value="EAL_dom"/>
</dbReference>
<name>A0A6M4MF08_9ALTE</name>
<evidence type="ECO:0000313" key="4">
    <source>
        <dbReference type="EMBL" id="QJR81663.1"/>
    </source>
</evidence>
<dbReference type="SMART" id="SM00052">
    <property type="entry name" value="EAL"/>
    <property type="match status" value="1"/>
</dbReference>
<keyword evidence="1" id="KW-0472">Membrane</keyword>